<evidence type="ECO:0000313" key="1">
    <source>
        <dbReference type="EMBL" id="KAJ0207128.1"/>
    </source>
</evidence>
<dbReference type="Proteomes" id="UP000235145">
    <property type="component" value="Unassembled WGS sequence"/>
</dbReference>
<organism evidence="1 2">
    <name type="scientific">Lactuca sativa</name>
    <name type="common">Garden lettuce</name>
    <dbReference type="NCBI Taxonomy" id="4236"/>
    <lineage>
        <taxon>Eukaryota</taxon>
        <taxon>Viridiplantae</taxon>
        <taxon>Streptophyta</taxon>
        <taxon>Embryophyta</taxon>
        <taxon>Tracheophyta</taxon>
        <taxon>Spermatophyta</taxon>
        <taxon>Magnoliopsida</taxon>
        <taxon>eudicotyledons</taxon>
        <taxon>Gunneridae</taxon>
        <taxon>Pentapetalae</taxon>
        <taxon>asterids</taxon>
        <taxon>campanulids</taxon>
        <taxon>Asterales</taxon>
        <taxon>Asteraceae</taxon>
        <taxon>Cichorioideae</taxon>
        <taxon>Cichorieae</taxon>
        <taxon>Lactucinae</taxon>
        <taxon>Lactuca</taxon>
    </lineage>
</organism>
<dbReference type="PANTHER" id="PTHR47150:SF6">
    <property type="entry name" value="OS01G0872900 PROTEIN"/>
    <property type="match status" value="1"/>
</dbReference>
<dbReference type="AlphaFoldDB" id="A0A9R1VM27"/>
<dbReference type="EMBL" id="NBSK02000005">
    <property type="protein sequence ID" value="KAJ0207128.1"/>
    <property type="molecule type" value="Genomic_DNA"/>
</dbReference>
<comment type="caution">
    <text evidence="1">The sequence shown here is derived from an EMBL/GenBank/DDBJ whole genome shotgun (WGS) entry which is preliminary data.</text>
</comment>
<dbReference type="Pfam" id="PF04827">
    <property type="entry name" value="Plant_tran"/>
    <property type="match status" value="1"/>
</dbReference>
<proteinExistence type="predicted"/>
<protein>
    <submittedName>
        <fullName evidence="1">Uncharacterized protein</fullName>
    </submittedName>
</protein>
<dbReference type="PANTHER" id="PTHR47150">
    <property type="entry name" value="OS12G0169200 PROTEIN"/>
    <property type="match status" value="1"/>
</dbReference>
<evidence type="ECO:0000313" key="2">
    <source>
        <dbReference type="Proteomes" id="UP000235145"/>
    </source>
</evidence>
<accession>A0A9R1VM27</accession>
<reference evidence="1 2" key="1">
    <citation type="journal article" date="2017" name="Nat. Commun.">
        <title>Genome assembly with in vitro proximity ligation data and whole-genome triplication in lettuce.</title>
        <authorList>
            <person name="Reyes-Chin-Wo S."/>
            <person name="Wang Z."/>
            <person name="Yang X."/>
            <person name="Kozik A."/>
            <person name="Arikit S."/>
            <person name="Song C."/>
            <person name="Xia L."/>
            <person name="Froenicke L."/>
            <person name="Lavelle D.O."/>
            <person name="Truco M.J."/>
            <person name="Xia R."/>
            <person name="Zhu S."/>
            <person name="Xu C."/>
            <person name="Xu H."/>
            <person name="Xu X."/>
            <person name="Cox K."/>
            <person name="Korf I."/>
            <person name="Meyers B.C."/>
            <person name="Michelmore R.W."/>
        </authorList>
    </citation>
    <scope>NUCLEOTIDE SEQUENCE [LARGE SCALE GENOMIC DNA]</scope>
    <source>
        <strain evidence="2">cv. Salinas</strain>
        <tissue evidence="1">Seedlings</tissue>
    </source>
</reference>
<dbReference type="InterPro" id="IPR006912">
    <property type="entry name" value="Harbinger_derived_prot"/>
</dbReference>
<keyword evidence="2" id="KW-1185">Reference proteome</keyword>
<gene>
    <name evidence="1" type="ORF">LSAT_V11C500278490</name>
</gene>
<sequence length="107" mass="12459">MTYGYDMHSSEHRVHAMILISPLFDDVLAGRAPKVSYTVDDQENHMTYYLTDDIYPSWAAFVKSISSQQLQKHKLFAEHQKAARKDVERAFEVLQARFAFLHRPCLV</sequence>
<name>A0A9R1VM27_LACSA</name>